<feature type="compositionally biased region" description="Low complexity" evidence="1">
    <location>
        <begin position="163"/>
        <end position="183"/>
    </location>
</feature>
<evidence type="ECO:0000313" key="3">
    <source>
        <dbReference type="Proteomes" id="UP001174909"/>
    </source>
</evidence>
<feature type="compositionally biased region" description="Low complexity" evidence="1">
    <location>
        <begin position="205"/>
        <end position="230"/>
    </location>
</feature>
<feature type="region of interest" description="Disordered" evidence="1">
    <location>
        <begin position="1"/>
        <end position="47"/>
    </location>
</feature>
<sequence length="549" mass="59626">MLGGGRKGTGSAAVLKYDQTGESLQQEPDDGGEGKTTTGERRDEEVACSVLTPEQIFSQLSMVLQTRCPLPAGSSKEAERDADGCSAPPDGSCGVTRKLSSKTKRGRDAKTRKAAAGQQQTKRAKTTAEKRVEKRPPRRRQRHYQPRRRPSAAPLSAEKNPPETVAESESSSTTVRSSASFASPLTTQPRTSCGVHVVVISPQTLSPSLLPTTTTSAASNPSSPLSPATPFVSKANPPSADENTSVAMETPGNAQGQDGPHNKGAAESSNSNDSQISSNPRPPRSEAFAKNRAKQQSTSREKSMSSDDGRLCFSHPITTNRTSKLPNEGISVDTPVGKNDNLRRAPLDYELLGRLIGEDTLTSFYKSFRAHPLSEDLEIRLLDPLREEGSNFHHHDVGGSLTAPKNLPCWLQITRKRMHIDPNIGPMSLARILVSNTGIIKFQHLFPVIRTAFMHHMKSCNISALLGELSPRKVLCPGLPDYLSHHSTLGYHPKGTEGDSYPNSRLPSFRSPRVPHVSHPRVEPSLEEAFPRQHVHQVHPAPFVHSEAP</sequence>
<accession>A0AA35SQE3</accession>
<feature type="compositionally biased region" description="Basic and acidic residues" evidence="1">
    <location>
        <begin position="126"/>
        <end position="135"/>
    </location>
</feature>
<dbReference type="EMBL" id="CASHTH010002637">
    <property type="protein sequence ID" value="CAI8033031.1"/>
    <property type="molecule type" value="Genomic_DNA"/>
</dbReference>
<gene>
    <name evidence="2" type="ORF">GBAR_LOCUS18631</name>
</gene>
<feature type="region of interest" description="Disordered" evidence="1">
    <location>
        <begin position="205"/>
        <end position="337"/>
    </location>
</feature>
<proteinExistence type="predicted"/>
<dbReference type="Proteomes" id="UP001174909">
    <property type="component" value="Unassembled WGS sequence"/>
</dbReference>
<evidence type="ECO:0000256" key="1">
    <source>
        <dbReference type="SAM" id="MobiDB-lite"/>
    </source>
</evidence>
<protein>
    <submittedName>
        <fullName evidence="2">Uncharacterized protein</fullName>
    </submittedName>
</protein>
<dbReference type="AlphaFoldDB" id="A0AA35SQE3"/>
<feature type="compositionally biased region" description="Low complexity" evidence="1">
    <location>
        <begin position="268"/>
        <end position="279"/>
    </location>
</feature>
<feature type="compositionally biased region" description="Polar residues" evidence="1">
    <location>
        <begin position="241"/>
        <end position="256"/>
    </location>
</feature>
<evidence type="ECO:0000313" key="2">
    <source>
        <dbReference type="EMBL" id="CAI8033031.1"/>
    </source>
</evidence>
<feature type="compositionally biased region" description="Basic and acidic residues" evidence="1">
    <location>
        <begin position="299"/>
        <end position="310"/>
    </location>
</feature>
<keyword evidence="3" id="KW-1185">Reference proteome</keyword>
<feature type="region of interest" description="Disordered" evidence="1">
    <location>
        <begin position="71"/>
        <end position="191"/>
    </location>
</feature>
<reference evidence="2" key="1">
    <citation type="submission" date="2023-03" db="EMBL/GenBank/DDBJ databases">
        <authorList>
            <person name="Steffen K."/>
            <person name="Cardenas P."/>
        </authorList>
    </citation>
    <scope>NUCLEOTIDE SEQUENCE</scope>
</reference>
<feature type="compositionally biased region" description="Basic residues" evidence="1">
    <location>
        <begin position="136"/>
        <end position="150"/>
    </location>
</feature>
<feature type="compositionally biased region" description="Polar residues" evidence="1">
    <location>
        <begin position="316"/>
        <end position="325"/>
    </location>
</feature>
<organism evidence="2 3">
    <name type="scientific">Geodia barretti</name>
    <name type="common">Barrett's horny sponge</name>
    <dbReference type="NCBI Taxonomy" id="519541"/>
    <lineage>
        <taxon>Eukaryota</taxon>
        <taxon>Metazoa</taxon>
        <taxon>Porifera</taxon>
        <taxon>Demospongiae</taxon>
        <taxon>Heteroscleromorpha</taxon>
        <taxon>Tetractinellida</taxon>
        <taxon>Astrophorina</taxon>
        <taxon>Geodiidae</taxon>
        <taxon>Geodia</taxon>
    </lineage>
</organism>
<comment type="caution">
    <text evidence="2">The sequence shown here is derived from an EMBL/GenBank/DDBJ whole genome shotgun (WGS) entry which is preliminary data.</text>
</comment>
<feature type="region of interest" description="Disordered" evidence="1">
    <location>
        <begin position="490"/>
        <end position="523"/>
    </location>
</feature>
<name>A0AA35SQE3_GEOBA</name>